<evidence type="ECO:0000313" key="3">
    <source>
        <dbReference type="Proteomes" id="UP000018545"/>
    </source>
</evidence>
<dbReference type="Proteomes" id="UP000018545">
    <property type="component" value="Chromosome"/>
</dbReference>
<dbReference type="KEGG" id="csi:P262_04615"/>
<keyword evidence="2" id="KW-0489">Methyltransferase</keyword>
<accession>V5U3G2</accession>
<evidence type="ECO:0000313" key="2">
    <source>
        <dbReference type="EMBL" id="AHB71657.1"/>
    </source>
</evidence>
<feature type="domain" description="Methyltransferase type 11" evidence="1">
    <location>
        <begin position="77"/>
        <end position="126"/>
    </location>
</feature>
<dbReference type="Pfam" id="PF08241">
    <property type="entry name" value="Methyltransf_11"/>
    <property type="match status" value="1"/>
</dbReference>
<sequence length="239" mass="27124">MMKPARTPATLSAPAHWDAFSWGEHYRATLERELQPWLGKMYGFHLLKIGNLSAEINTEACAISHQVNVALQGDALQVKCDPLHLPFAAKSVDACLLAHTLPWCPDPHRLLNEADRVLIDDGWLIMTGFNPVSLLGAAELLPFVRKRPPVNSRMFTMMRQMDWLSLLNFELLYYSRCQVLPWCRQGGKMLTKHLPALGCLQVMVARKRTIPLTINPLMKPRARTHLRPAVGATRQYRKP</sequence>
<dbReference type="EMBL" id="CP006731">
    <property type="protein sequence ID" value="AHB71657.1"/>
    <property type="molecule type" value="Genomic_DNA"/>
</dbReference>
<dbReference type="HOGENOM" id="CLU_075049_1_0_6"/>
<protein>
    <submittedName>
        <fullName evidence="2">Methyltransferase</fullName>
    </submittedName>
</protein>
<evidence type="ECO:0000259" key="1">
    <source>
        <dbReference type="Pfam" id="PF08241"/>
    </source>
</evidence>
<reference evidence="2 3" key="1">
    <citation type="journal article" date="2014" name="Genome Announc.">
        <title>Complete Genome Sequence of Cronobacter sakazakii Strain CMCC 45402.</title>
        <authorList>
            <person name="Zhao Z."/>
            <person name="Wang L."/>
            <person name="Wang B."/>
            <person name="Liang H."/>
            <person name="Ye Q."/>
            <person name="Zeng M."/>
        </authorList>
    </citation>
    <scope>NUCLEOTIDE SEQUENCE [LARGE SCALE GENOMIC DNA]</scope>
    <source>
        <strain evidence="3">45402</strain>
    </source>
</reference>
<dbReference type="CDD" id="cd02440">
    <property type="entry name" value="AdoMet_MTases"/>
    <property type="match status" value="1"/>
</dbReference>
<dbReference type="Gene3D" id="3.40.50.150">
    <property type="entry name" value="Vaccinia Virus protein VP39"/>
    <property type="match status" value="1"/>
</dbReference>
<proteinExistence type="predicted"/>
<dbReference type="GO" id="GO:0032259">
    <property type="term" value="P:methylation"/>
    <property type="evidence" value="ECO:0007669"/>
    <property type="project" value="UniProtKB-KW"/>
</dbReference>
<dbReference type="InterPro" id="IPR029063">
    <property type="entry name" value="SAM-dependent_MTases_sf"/>
</dbReference>
<dbReference type="PATRIC" id="fig|1401659.3.peg.3258"/>
<organism evidence="2 3">
    <name type="scientific">Cronobacter malonaticus</name>
    <dbReference type="NCBI Taxonomy" id="413503"/>
    <lineage>
        <taxon>Bacteria</taxon>
        <taxon>Pseudomonadati</taxon>
        <taxon>Pseudomonadota</taxon>
        <taxon>Gammaproteobacteria</taxon>
        <taxon>Enterobacterales</taxon>
        <taxon>Enterobacteriaceae</taxon>
        <taxon>Cronobacter</taxon>
    </lineage>
</organism>
<keyword evidence="2" id="KW-0808">Transferase</keyword>
<dbReference type="AlphaFoldDB" id="V5U3G2"/>
<dbReference type="SUPFAM" id="SSF53335">
    <property type="entry name" value="S-adenosyl-L-methionine-dependent methyltransferases"/>
    <property type="match status" value="1"/>
</dbReference>
<dbReference type="GO" id="GO:0008757">
    <property type="term" value="F:S-adenosylmethionine-dependent methyltransferase activity"/>
    <property type="evidence" value="ECO:0007669"/>
    <property type="project" value="InterPro"/>
</dbReference>
<gene>
    <name evidence="2" type="ORF">P262_04615</name>
</gene>
<name>V5U3G2_9ENTR</name>
<dbReference type="InterPro" id="IPR013216">
    <property type="entry name" value="Methyltransf_11"/>
</dbReference>